<evidence type="ECO:0000256" key="1">
    <source>
        <dbReference type="SAM" id="Coils"/>
    </source>
</evidence>
<organismHost>
    <name type="scientific">Wiseana cervinata</name>
    <dbReference type="NCBI Taxonomy" id="107013"/>
</organismHost>
<keyword evidence="1" id="KW-0175">Coiled coil</keyword>
<reference evidence="3 4" key="1">
    <citation type="journal article" date="2011" name="J. Virol.">
        <title>Genomic and proteomic analysis of invertebrate iridovirus type 9.</title>
        <authorList>
            <person name="Wong C.K."/>
            <person name="Young V.L."/>
            <person name="Kleffmann T."/>
            <person name="Ward V.K."/>
        </authorList>
    </citation>
    <scope>NUCLEOTIDE SEQUENCE [LARGE SCALE GENOMIC DNA]</scope>
</reference>
<sequence length="297" mass="34755">MEDYITLSELYVYDSKLFKTKNLKSFLRTFKIQEGDTVKLKGNKIGIKKGWVKKNIPSFNLKLEEIKERESINFFEVALTLEKYKCKTFNPINLNLDSTTVKYFLKEEKRTPYFTRKGLIKIMVLYNDLPDYIFEWINELNNGLLKPQLNNLKNVMEMVNLNHPPIIKKTDGVLSLSNHVYNVNTEDIIVDFKRIGDLKNEPNLSTVLNEYKCPVYSQLQLNLEKVLKEAKLDYQNSIKELKQERVIQHLQQELEKEKSLKDQMLSLHQSFIPMSIKPSPSQCSPTTKSVLKPSKIQ</sequence>
<dbReference type="KEGG" id="vg:10963820"/>
<feature type="region of interest" description="Disordered" evidence="2">
    <location>
        <begin position="277"/>
        <end position="297"/>
    </location>
</feature>
<feature type="coiled-coil region" evidence="1">
    <location>
        <begin position="224"/>
        <end position="267"/>
    </location>
</feature>
<dbReference type="Proteomes" id="UP000112896">
    <property type="component" value="Segment"/>
</dbReference>
<dbReference type="RefSeq" id="YP_004732881.1">
    <property type="nucleotide sequence ID" value="NC_015780.1"/>
</dbReference>
<evidence type="ECO:0000256" key="2">
    <source>
        <dbReference type="SAM" id="MobiDB-lite"/>
    </source>
</evidence>
<keyword evidence="4" id="KW-1185">Reference proteome</keyword>
<protein>
    <submittedName>
        <fullName evidence="3">Uncharacterized protein</fullName>
    </submittedName>
</protein>
<evidence type="ECO:0000313" key="3">
    <source>
        <dbReference type="EMBL" id="ADO00442.1"/>
    </source>
</evidence>
<evidence type="ECO:0000313" key="4">
    <source>
        <dbReference type="Proteomes" id="UP000112896"/>
    </source>
</evidence>
<accession>G0T5C4</accession>
<name>G0T5C4_IRV9</name>
<organism evidence="3 4">
    <name type="scientific">Wiseana iridescent virus</name>
    <name type="common">WIV</name>
    <name type="synonym">Insect iridescent virus type 9</name>
    <dbReference type="NCBI Taxonomy" id="68347"/>
    <lineage>
        <taxon>Viruses</taxon>
        <taxon>Varidnaviria</taxon>
        <taxon>Bamfordvirae</taxon>
        <taxon>Nucleocytoviricota</taxon>
        <taxon>Megaviricetes</taxon>
        <taxon>Pimascovirales</taxon>
        <taxon>Pimascovirales incertae sedis</taxon>
        <taxon>Iridoviridae</taxon>
        <taxon>Betairidovirinae</taxon>
        <taxon>Chloriridovirus</taxon>
        <taxon>Chloriridovirus wiseana1</taxon>
        <taxon>Invertebrate iridescent virus 9</taxon>
    </lineage>
</organism>
<dbReference type="GeneID" id="10963820"/>
<proteinExistence type="predicted"/>
<feature type="compositionally biased region" description="Polar residues" evidence="2">
    <location>
        <begin position="278"/>
        <end position="289"/>
    </location>
</feature>
<dbReference type="EMBL" id="GQ918152">
    <property type="protein sequence ID" value="ADO00442.1"/>
    <property type="molecule type" value="Genomic_DNA"/>
</dbReference>